<keyword evidence="1 5" id="KW-0413">Isomerase</keyword>
<name>A0A1L3ZXH8_9SPHN</name>
<dbReference type="Proteomes" id="UP000182063">
    <property type="component" value="Chromosome"/>
</dbReference>
<dbReference type="InterPro" id="IPR003331">
    <property type="entry name" value="UDP_GlcNAc_Epimerase_2_dom"/>
</dbReference>
<dbReference type="KEGG" id="sphj:BSL82_14425"/>
<dbReference type="PANTHER" id="PTHR43174">
    <property type="entry name" value="UDP-N-ACETYLGLUCOSAMINE 2-EPIMERASE"/>
    <property type="match status" value="1"/>
</dbReference>
<dbReference type="CDD" id="cd03786">
    <property type="entry name" value="GTB_UDP-GlcNAc_2-Epimerase"/>
    <property type="match status" value="1"/>
</dbReference>
<evidence type="ECO:0000256" key="1">
    <source>
        <dbReference type="ARBA" id="ARBA00023235"/>
    </source>
</evidence>
<dbReference type="AlphaFoldDB" id="A0A1L3ZXH8"/>
<evidence type="ECO:0000256" key="2">
    <source>
        <dbReference type="ARBA" id="ARBA00036080"/>
    </source>
</evidence>
<sequence>MLPTIAVIAGTRPEALKLLPVIDALRHGGVGAVRLIASGQHQTLFDQMLPDIAPDMELGLMQEGDPPGRFLARAAAVLAEALGHVDPALAIVQGDTATAYAGALAAFRLGIPIAHVEAGLRTASIAEPFPEELFRRAIARLATLHFAPTPRARDNLLAEGVASGAVHLTGNTGIDRLMSALEDPRPSPAAEALLSGIGDGRFALTTVHRRENRGKALEGVARGISKVAHAHALPVILPLHPAPDLQPLADMLCGDPLIQLSAPIDHAAIVRLLVRAALVVTDSGGLQEEAATLGIPVVVLRTRTERMEAVEDGRAMLAGSDPEAILSAAGEMLEKGRFPRSTLFGDGAAAPRIAARIAEWLRR</sequence>
<evidence type="ECO:0000256" key="3">
    <source>
        <dbReference type="ARBA" id="ARBA00038209"/>
    </source>
</evidence>
<gene>
    <name evidence="7" type="ORF">BSL82_14425</name>
</gene>
<organism evidence="7 8">
    <name type="scientific">Tardibacter chloracetimidivorans</name>
    <dbReference type="NCBI Taxonomy" id="1921510"/>
    <lineage>
        <taxon>Bacteria</taxon>
        <taxon>Pseudomonadati</taxon>
        <taxon>Pseudomonadota</taxon>
        <taxon>Alphaproteobacteria</taxon>
        <taxon>Sphingomonadales</taxon>
        <taxon>Sphingomonadaceae</taxon>
        <taxon>Tardibacter</taxon>
    </lineage>
</organism>
<dbReference type="InterPro" id="IPR029767">
    <property type="entry name" value="WecB-like"/>
</dbReference>
<dbReference type="EMBL" id="CP018221">
    <property type="protein sequence ID" value="API60336.1"/>
    <property type="molecule type" value="Genomic_DNA"/>
</dbReference>
<protein>
    <recommendedName>
        <fullName evidence="4">UDP-N-acetylglucosamine 2-epimerase (non-hydrolyzing)</fullName>
        <ecNumber evidence="4">5.1.3.14</ecNumber>
    </recommendedName>
</protein>
<dbReference type="OrthoDB" id="9803238at2"/>
<feature type="domain" description="UDP-N-acetylglucosamine 2-epimerase" evidence="6">
    <location>
        <begin position="33"/>
        <end position="357"/>
    </location>
</feature>
<dbReference type="PANTHER" id="PTHR43174:SF2">
    <property type="entry name" value="UDP-N-ACETYLGLUCOSAMINE 2-EPIMERASE"/>
    <property type="match status" value="1"/>
</dbReference>
<accession>A0A1L3ZXH8</accession>
<dbReference type="EC" id="5.1.3.14" evidence="4"/>
<dbReference type="STRING" id="1921510.BSL82_14425"/>
<dbReference type="SUPFAM" id="SSF53756">
    <property type="entry name" value="UDP-Glycosyltransferase/glycogen phosphorylase"/>
    <property type="match status" value="1"/>
</dbReference>
<evidence type="ECO:0000256" key="4">
    <source>
        <dbReference type="ARBA" id="ARBA00038858"/>
    </source>
</evidence>
<evidence type="ECO:0000313" key="8">
    <source>
        <dbReference type="Proteomes" id="UP000182063"/>
    </source>
</evidence>
<dbReference type="Gene3D" id="3.40.50.2000">
    <property type="entry name" value="Glycogen Phosphorylase B"/>
    <property type="match status" value="2"/>
</dbReference>
<dbReference type="RefSeq" id="WP_072598031.1">
    <property type="nucleotide sequence ID" value="NZ_CP018221.1"/>
</dbReference>
<keyword evidence="8" id="KW-1185">Reference proteome</keyword>
<comment type="catalytic activity">
    <reaction evidence="2">
        <text>UDP-N-acetyl-alpha-D-glucosamine = UDP-N-acetyl-alpha-D-mannosamine</text>
        <dbReference type="Rhea" id="RHEA:17213"/>
        <dbReference type="ChEBI" id="CHEBI:57705"/>
        <dbReference type="ChEBI" id="CHEBI:68623"/>
        <dbReference type="EC" id="5.1.3.14"/>
    </reaction>
</comment>
<proteinExistence type="inferred from homology"/>
<reference evidence="8" key="1">
    <citation type="submission" date="2016-11" db="EMBL/GenBank/DDBJ databases">
        <title>Complete Genome Sequence of alachlor-degrading Sphingomonas sp. strain JJ-A5.</title>
        <authorList>
            <person name="Lee H."/>
            <person name="Ka J.-O."/>
        </authorList>
    </citation>
    <scope>NUCLEOTIDE SEQUENCE [LARGE SCALE GENOMIC DNA]</scope>
    <source>
        <strain evidence="8">JJ-A5</strain>
    </source>
</reference>
<evidence type="ECO:0000313" key="7">
    <source>
        <dbReference type="EMBL" id="API60336.1"/>
    </source>
</evidence>
<comment type="similarity">
    <text evidence="3 5">Belongs to the UDP-N-acetylglucosamine 2-epimerase family.</text>
</comment>
<dbReference type="GO" id="GO:0008761">
    <property type="term" value="F:UDP-N-acetylglucosamine 2-epimerase activity"/>
    <property type="evidence" value="ECO:0007669"/>
    <property type="project" value="UniProtKB-EC"/>
</dbReference>
<dbReference type="NCBIfam" id="TIGR00236">
    <property type="entry name" value="wecB"/>
    <property type="match status" value="1"/>
</dbReference>
<dbReference type="Pfam" id="PF02350">
    <property type="entry name" value="Epimerase_2"/>
    <property type="match status" value="1"/>
</dbReference>
<evidence type="ECO:0000259" key="6">
    <source>
        <dbReference type="Pfam" id="PF02350"/>
    </source>
</evidence>
<evidence type="ECO:0000256" key="5">
    <source>
        <dbReference type="RuleBase" id="RU003513"/>
    </source>
</evidence>